<evidence type="ECO:0000256" key="10">
    <source>
        <dbReference type="PROSITE-ProRule" id="PRU00042"/>
    </source>
</evidence>
<dbReference type="FunFam" id="3.30.160.60:FF:002063">
    <property type="entry name" value="RB associated KRAB zinc finger"/>
    <property type="match status" value="2"/>
</dbReference>
<dbReference type="SMART" id="SM00349">
    <property type="entry name" value="KRAB"/>
    <property type="match status" value="1"/>
</dbReference>
<dbReference type="Pfam" id="PF00096">
    <property type="entry name" value="zf-C2H2"/>
    <property type="match status" value="7"/>
</dbReference>
<keyword evidence="5 10" id="KW-0863">Zinc-finger</keyword>
<feature type="domain" description="C2H2-type" evidence="12">
    <location>
        <begin position="330"/>
        <end position="357"/>
    </location>
</feature>
<dbReference type="FunFam" id="3.30.160.60:FF:000478">
    <property type="entry name" value="Zinc finger protein 133"/>
    <property type="match status" value="2"/>
</dbReference>
<dbReference type="PROSITE" id="PS00028">
    <property type="entry name" value="ZINC_FINGER_C2H2_1"/>
    <property type="match status" value="7"/>
</dbReference>
<dbReference type="InterPro" id="IPR036236">
    <property type="entry name" value="Znf_C2H2_sf"/>
</dbReference>
<comment type="caution">
    <text evidence="14">The sequence shown here is derived from an EMBL/GenBank/DDBJ whole genome shotgun (WGS) entry which is preliminary data.</text>
</comment>
<dbReference type="Gene3D" id="3.30.160.60">
    <property type="entry name" value="Classic Zinc Finger"/>
    <property type="match status" value="7"/>
</dbReference>
<comment type="subcellular location">
    <subcellularLocation>
        <location evidence="1">Nucleus</location>
    </subcellularLocation>
</comment>
<evidence type="ECO:0000256" key="9">
    <source>
        <dbReference type="ARBA" id="ARBA00023242"/>
    </source>
</evidence>
<feature type="compositionally biased region" description="Polar residues" evidence="11">
    <location>
        <begin position="1"/>
        <end position="10"/>
    </location>
</feature>
<feature type="domain" description="C2H2-type" evidence="12">
    <location>
        <begin position="386"/>
        <end position="413"/>
    </location>
</feature>
<dbReference type="FunFam" id="3.30.160.60:FF:001158">
    <property type="entry name" value="zinc finger protein 22"/>
    <property type="match status" value="1"/>
</dbReference>
<feature type="region of interest" description="Disordered" evidence="11">
    <location>
        <begin position="1"/>
        <end position="58"/>
    </location>
</feature>
<dbReference type="InterPro" id="IPR001909">
    <property type="entry name" value="KRAB"/>
</dbReference>
<evidence type="ECO:0000256" key="1">
    <source>
        <dbReference type="ARBA" id="ARBA00004123"/>
    </source>
</evidence>
<dbReference type="Proteomes" id="UP000050525">
    <property type="component" value="Unassembled WGS sequence"/>
</dbReference>
<dbReference type="FunFam" id="3.30.160.60:FF:002090">
    <property type="entry name" value="Zinc finger protein 473"/>
    <property type="match status" value="2"/>
</dbReference>
<dbReference type="InterPro" id="IPR036051">
    <property type="entry name" value="KRAB_dom_sf"/>
</dbReference>
<feature type="domain" description="KRAB" evidence="13">
    <location>
        <begin position="62"/>
        <end position="138"/>
    </location>
</feature>
<reference evidence="14 15" key="1">
    <citation type="journal article" date="2012" name="Genome Biol.">
        <title>Sequencing three crocodilian genomes to illuminate the evolution of archosaurs and amniotes.</title>
        <authorList>
            <person name="St John J.A."/>
            <person name="Braun E.L."/>
            <person name="Isberg S.R."/>
            <person name="Miles L.G."/>
            <person name="Chong A.Y."/>
            <person name="Gongora J."/>
            <person name="Dalzell P."/>
            <person name="Moran C."/>
            <person name="Bed'hom B."/>
            <person name="Abzhanov A."/>
            <person name="Burgess S.C."/>
            <person name="Cooksey A.M."/>
            <person name="Castoe T.A."/>
            <person name="Crawford N.G."/>
            <person name="Densmore L.D."/>
            <person name="Drew J.C."/>
            <person name="Edwards S.V."/>
            <person name="Faircloth B.C."/>
            <person name="Fujita M.K."/>
            <person name="Greenwold M.J."/>
            <person name="Hoffmann F.G."/>
            <person name="Howard J.M."/>
            <person name="Iguchi T."/>
            <person name="Janes D.E."/>
            <person name="Khan S.Y."/>
            <person name="Kohno S."/>
            <person name="de Koning A.J."/>
            <person name="Lance S.L."/>
            <person name="McCarthy F.M."/>
            <person name="McCormack J.E."/>
            <person name="Merchant M.E."/>
            <person name="Peterson D.G."/>
            <person name="Pollock D.D."/>
            <person name="Pourmand N."/>
            <person name="Raney B.J."/>
            <person name="Roessler K.A."/>
            <person name="Sanford J.R."/>
            <person name="Sawyer R.H."/>
            <person name="Schmidt C.J."/>
            <person name="Triplett E.W."/>
            <person name="Tuberville T.D."/>
            <person name="Venegas-Anaya M."/>
            <person name="Howard J.T."/>
            <person name="Jarvis E.D."/>
            <person name="Guillette L.J.Jr."/>
            <person name="Glenn T.C."/>
            <person name="Green R.E."/>
            <person name="Ray D.A."/>
        </authorList>
    </citation>
    <scope>NUCLEOTIDE SEQUENCE [LARGE SCALE GENOMIC DNA]</scope>
    <source>
        <strain evidence="14">KSC_2009_1</strain>
    </source>
</reference>
<evidence type="ECO:0000256" key="5">
    <source>
        <dbReference type="ARBA" id="ARBA00022771"/>
    </source>
</evidence>
<evidence type="ECO:0000256" key="3">
    <source>
        <dbReference type="ARBA" id="ARBA00022723"/>
    </source>
</evidence>
<keyword evidence="4" id="KW-0677">Repeat</keyword>
<dbReference type="EMBL" id="AKHW03000204">
    <property type="protein sequence ID" value="KYO48396.1"/>
    <property type="molecule type" value="Genomic_DNA"/>
</dbReference>
<dbReference type="AlphaFoldDB" id="A0A151PH19"/>
<keyword evidence="15" id="KW-1185">Reference proteome</keyword>
<protein>
    <submittedName>
        <fullName evidence="14">Zinc finger protein 550-like</fullName>
    </submittedName>
</protein>
<sequence length="445" mass="50454">MGAGTLSSAEQKPPGAEPVKLELQRTGPGGLEERGSLTPEPGPVQKEQGRPPKQGQSLELREVFEAVAVYFTREEWELLDDEDKVLYRDQMLKTYQALVSLGGAWLLSKAEEQTPVEGPTDLEPPWTSPGHLGEMDSLRPEREHWHKSPGRSPKHKENVAVNHVPSAVGLESEEGAEPRKSPGCREEFVELRDLKSHWKGVHPNQGSGEGLREEPELTTNHEVRKTLNCSSLLPLHKIRNTWEKLHVCTKCGKGFTRSSYLTQHYFIHTGEKPHQCSECGKRFSLSSYLTKHQRIHTGEKPHQCSECGKSFTESSTLVRHQLIHTGEKPYQCSECGKSFTRSSNLTQHRLIHMGEKPYQCSECGKRFNLSSYLTEHQRIHTGEKPHRCLECGKSFTRSSNLTQHRLIHTGEKPHQCSECGKRFNLSSYLTKHQRIHTGEKPDRFS</sequence>
<evidence type="ECO:0000256" key="11">
    <source>
        <dbReference type="SAM" id="MobiDB-lite"/>
    </source>
</evidence>
<feature type="domain" description="C2H2-type" evidence="12">
    <location>
        <begin position="302"/>
        <end position="329"/>
    </location>
</feature>
<dbReference type="Pfam" id="PF01352">
    <property type="entry name" value="KRAB"/>
    <property type="match status" value="1"/>
</dbReference>
<evidence type="ECO:0000256" key="4">
    <source>
        <dbReference type="ARBA" id="ARBA00022737"/>
    </source>
</evidence>
<dbReference type="PROSITE" id="PS50157">
    <property type="entry name" value="ZINC_FINGER_C2H2_2"/>
    <property type="match status" value="7"/>
</dbReference>
<dbReference type="GO" id="GO:0008270">
    <property type="term" value="F:zinc ion binding"/>
    <property type="evidence" value="ECO:0007669"/>
    <property type="project" value="UniProtKB-KW"/>
</dbReference>
<keyword evidence="3" id="KW-0479">Metal-binding</keyword>
<dbReference type="InterPro" id="IPR013087">
    <property type="entry name" value="Znf_C2H2_type"/>
</dbReference>
<evidence type="ECO:0000256" key="8">
    <source>
        <dbReference type="ARBA" id="ARBA00023163"/>
    </source>
</evidence>
<evidence type="ECO:0000313" key="14">
    <source>
        <dbReference type="EMBL" id="KYO48396.1"/>
    </source>
</evidence>
<feature type="domain" description="C2H2-type" evidence="12">
    <location>
        <begin position="246"/>
        <end position="273"/>
    </location>
</feature>
<dbReference type="PANTHER" id="PTHR23226:SF416">
    <property type="entry name" value="FI01424P"/>
    <property type="match status" value="1"/>
</dbReference>
<dbReference type="SMART" id="SM00355">
    <property type="entry name" value="ZnF_C2H2"/>
    <property type="match status" value="8"/>
</dbReference>
<feature type="domain" description="C2H2-type" evidence="12">
    <location>
        <begin position="274"/>
        <end position="301"/>
    </location>
</feature>
<dbReference type="Gene3D" id="6.10.140.140">
    <property type="match status" value="1"/>
</dbReference>
<proteinExistence type="inferred from homology"/>
<dbReference type="PANTHER" id="PTHR23226">
    <property type="entry name" value="ZINC FINGER AND SCAN DOMAIN-CONTAINING"/>
    <property type="match status" value="1"/>
</dbReference>
<evidence type="ECO:0000256" key="6">
    <source>
        <dbReference type="ARBA" id="ARBA00022833"/>
    </source>
</evidence>
<dbReference type="CDD" id="cd07765">
    <property type="entry name" value="KRAB_A-box"/>
    <property type="match status" value="1"/>
</dbReference>
<organism evidence="14 15">
    <name type="scientific">Alligator mississippiensis</name>
    <name type="common">American alligator</name>
    <dbReference type="NCBI Taxonomy" id="8496"/>
    <lineage>
        <taxon>Eukaryota</taxon>
        <taxon>Metazoa</taxon>
        <taxon>Chordata</taxon>
        <taxon>Craniata</taxon>
        <taxon>Vertebrata</taxon>
        <taxon>Euteleostomi</taxon>
        <taxon>Archelosauria</taxon>
        <taxon>Archosauria</taxon>
        <taxon>Crocodylia</taxon>
        <taxon>Alligatoridae</taxon>
        <taxon>Alligatorinae</taxon>
        <taxon>Alligator</taxon>
    </lineage>
</organism>
<feature type="domain" description="C2H2-type" evidence="12">
    <location>
        <begin position="414"/>
        <end position="441"/>
    </location>
</feature>
<accession>A0A151PH19</accession>
<evidence type="ECO:0000256" key="2">
    <source>
        <dbReference type="ARBA" id="ARBA00006991"/>
    </source>
</evidence>
<evidence type="ECO:0000313" key="15">
    <source>
        <dbReference type="Proteomes" id="UP000050525"/>
    </source>
</evidence>
<keyword evidence="9" id="KW-0539">Nucleus</keyword>
<dbReference type="GO" id="GO:0005634">
    <property type="term" value="C:nucleus"/>
    <property type="evidence" value="ECO:0007669"/>
    <property type="project" value="UniProtKB-SubCell"/>
</dbReference>
<evidence type="ECO:0000259" key="13">
    <source>
        <dbReference type="PROSITE" id="PS50805"/>
    </source>
</evidence>
<keyword evidence="8" id="KW-0804">Transcription</keyword>
<evidence type="ECO:0000259" key="12">
    <source>
        <dbReference type="PROSITE" id="PS50157"/>
    </source>
</evidence>
<keyword evidence="7" id="KW-0805">Transcription regulation</keyword>
<comment type="similarity">
    <text evidence="2">Belongs to the krueppel C2H2-type zinc-finger protein family.</text>
</comment>
<dbReference type="SUPFAM" id="SSF57667">
    <property type="entry name" value="beta-beta-alpha zinc fingers"/>
    <property type="match status" value="4"/>
</dbReference>
<evidence type="ECO:0000256" key="7">
    <source>
        <dbReference type="ARBA" id="ARBA00023015"/>
    </source>
</evidence>
<dbReference type="SUPFAM" id="SSF109640">
    <property type="entry name" value="KRAB domain (Kruppel-associated box)"/>
    <property type="match status" value="1"/>
</dbReference>
<dbReference type="PROSITE" id="PS50805">
    <property type="entry name" value="KRAB"/>
    <property type="match status" value="1"/>
</dbReference>
<feature type="domain" description="C2H2-type" evidence="12">
    <location>
        <begin position="358"/>
        <end position="385"/>
    </location>
</feature>
<keyword evidence="6" id="KW-0862">Zinc</keyword>
<dbReference type="GO" id="GO:0000978">
    <property type="term" value="F:RNA polymerase II cis-regulatory region sequence-specific DNA binding"/>
    <property type="evidence" value="ECO:0007669"/>
    <property type="project" value="TreeGrafter"/>
</dbReference>
<gene>
    <name evidence="14" type="ORF">Y1Q_0013335</name>
</gene>
<name>A0A151PH19_ALLMI</name>
<dbReference type="GO" id="GO:0000981">
    <property type="term" value="F:DNA-binding transcription factor activity, RNA polymerase II-specific"/>
    <property type="evidence" value="ECO:0007669"/>
    <property type="project" value="TreeGrafter"/>
</dbReference>